<comment type="similarity">
    <text evidence="2 3">Belongs to the LOG family.</text>
</comment>
<dbReference type="PANTHER" id="PTHR31223:SF70">
    <property type="entry name" value="LOG FAMILY PROTEIN YJL055W"/>
    <property type="match status" value="1"/>
</dbReference>
<dbReference type="Pfam" id="PF03641">
    <property type="entry name" value="Lysine_decarbox"/>
    <property type="match status" value="1"/>
</dbReference>
<proteinExistence type="inferred from homology"/>
<dbReference type="STRING" id="217511.GCA_001463845_00274"/>
<dbReference type="InterPro" id="IPR005269">
    <property type="entry name" value="LOG"/>
</dbReference>
<evidence type="ECO:0000256" key="4">
    <source>
        <dbReference type="SAM" id="MobiDB-lite"/>
    </source>
</evidence>
<keyword evidence="3" id="KW-0203">Cytokinin biosynthesis</keyword>
<evidence type="ECO:0000256" key="2">
    <source>
        <dbReference type="ARBA" id="ARBA00006763"/>
    </source>
</evidence>
<dbReference type="GO" id="GO:0005829">
    <property type="term" value="C:cytosol"/>
    <property type="evidence" value="ECO:0007669"/>
    <property type="project" value="TreeGrafter"/>
</dbReference>
<comment type="catalytic activity">
    <reaction evidence="1">
        <text>AMP + H2O = D-ribose 5-phosphate + adenine</text>
        <dbReference type="Rhea" id="RHEA:20129"/>
        <dbReference type="ChEBI" id="CHEBI:15377"/>
        <dbReference type="ChEBI" id="CHEBI:16708"/>
        <dbReference type="ChEBI" id="CHEBI:78346"/>
        <dbReference type="ChEBI" id="CHEBI:456215"/>
        <dbReference type="EC" id="3.2.2.4"/>
    </reaction>
</comment>
<dbReference type="EMBL" id="AATP01000001">
    <property type="protein sequence ID" value="EAU42668.1"/>
    <property type="molecule type" value="Genomic_DNA"/>
</dbReference>
<sequence>MARHAKAAARNPLTSSIDINHEPMFLSSVSDRFLQREEARRTLTGHYEATNQNPASNKPSSLTPTTAPTTFQIMTAIRSICVYCGSSPGRDPTFVDAANELGRAIARAGVRLVYGGGTRGVMGAVSEGVIQGGGQVTGIIPRFLIDMEATERELKRLDELVITEDMHERKHMMFQRSDAFVALPGGIGTLEELIEILTWGQLGRHKKPIVIANLNGFWDPLKSLLDHMDTEGFIHRSQHVKPIMTADIASVLPEIEKAMAQTTNGGRRQIIEKL</sequence>
<dbReference type="EC" id="3.2.2.n1" evidence="3"/>
<dbReference type="Proteomes" id="UP000004310">
    <property type="component" value="Unassembled WGS sequence"/>
</dbReference>
<comment type="caution">
    <text evidence="5">The sequence shown here is derived from an EMBL/GenBank/DDBJ whole genome shotgun (WGS) entry which is preliminary data.</text>
</comment>
<evidence type="ECO:0000256" key="1">
    <source>
        <dbReference type="ARBA" id="ARBA00000274"/>
    </source>
</evidence>
<dbReference type="Gene3D" id="3.40.50.450">
    <property type="match status" value="1"/>
</dbReference>
<dbReference type="SUPFAM" id="SSF102405">
    <property type="entry name" value="MCP/YpsA-like"/>
    <property type="match status" value="1"/>
</dbReference>
<evidence type="ECO:0000313" key="5">
    <source>
        <dbReference type="EMBL" id="EAU42668.1"/>
    </source>
</evidence>
<gene>
    <name evidence="5" type="ORF">FP2506_07501</name>
</gene>
<name>Q0G6P6_9HYPH</name>
<dbReference type="InterPro" id="IPR031100">
    <property type="entry name" value="LOG_fam"/>
</dbReference>
<dbReference type="HOGENOM" id="CLU_058336_4_0_5"/>
<dbReference type="GO" id="GO:0009691">
    <property type="term" value="P:cytokinin biosynthetic process"/>
    <property type="evidence" value="ECO:0007669"/>
    <property type="project" value="UniProtKB-UniRule"/>
</dbReference>
<keyword evidence="3" id="KW-0378">Hydrolase</keyword>
<dbReference type="NCBIfam" id="TIGR00730">
    <property type="entry name" value="Rossman fold protein, TIGR00730 family"/>
    <property type="match status" value="1"/>
</dbReference>
<dbReference type="PANTHER" id="PTHR31223">
    <property type="entry name" value="LOG FAMILY PROTEIN YJL055W"/>
    <property type="match status" value="1"/>
</dbReference>
<dbReference type="GO" id="GO:0008714">
    <property type="term" value="F:AMP nucleosidase activity"/>
    <property type="evidence" value="ECO:0007669"/>
    <property type="project" value="UniProtKB-EC"/>
</dbReference>
<reference evidence="5 6" key="1">
    <citation type="journal article" date="2010" name="J. Bacteriol.">
        <title>Genome sequence of Fulvimarina pelagi HTCC2506T, a Mn(II)-oxidizing alphaproteobacterium possessing an aerobic anoxygenic photosynthetic gene cluster and Xanthorhodopsin.</title>
        <authorList>
            <person name="Kang I."/>
            <person name="Oh H.M."/>
            <person name="Lim S.I."/>
            <person name="Ferriera S."/>
            <person name="Giovannoni S.J."/>
            <person name="Cho J.C."/>
        </authorList>
    </citation>
    <scope>NUCLEOTIDE SEQUENCE [LARGE SCALE GENOMIC DNA]</scope>
    <source>
        <strain evidence="5 6">HTCC2506</strain>
    </source>
</reference>
<protein>
    <recommendedName>
        <fullName evidence="3">Cytokinin riboside 5'-monophosphate phosphoribohydrolase</fullName>
        <ecNumber evidence="3">3.2.2.n1</ecNumber>
    </recommendedName>
</protein>
<feature type="region of interest" description="Disordered" evidence="4">
    <location>
        <begin position="45"/>
        <end position="66"/>
    </location>
</feature>
<evidence type="ECO:0000256" key="3">
    <source>
        <dbReference type="RuleBase" id="RU363015"/>
    </source>
</evidence>
<dbReference type="eggNOG" id="COG1611">
    <property type="taxonomic scope" value="Bacteria"/>
</dbReference>
<dbReference type="AlphaFoldDB" id="Q0G6P6"/>
<feature type="compositionally biased region" description="Polar residues" evidence="4">
    <location>
        <begin position="49"/>
        <end position="62"/>
    </location>
</feature>
<accession>Q0G6P6</accession>
<evidence type="ECO:0000313" key="6">
    <source>
        <dbReference type="Proteomes" id="UP000004310"/>
    </source>
</evidence>
<keyword evidence="6" id="KW-1185">Reference proteome</keyword>
<organism evidence="5 6">
    <name type="scientific">Fulvimarina pelagi HTCC2506</name>
    <dbReference type="NCBI Taxonomy" id="314231"/>
    <lineage>
        <taxon>Bacteria</taxon>
        <taxon>Pseudomonadati</taxon>
        <taxon>Pseudomonadota</taxon>
        <taxon>Alphaproteobacteria</taxon>
        <taxon>Hyphomicrobiales</taxon>
        <taxon>Aurantimonadaceae</taxon>
        <taxon>Fulvimarina</taxon>
    </lineage>
</organism>